<keyword evidence="2" id="KW-0325">Glycoprotein</keyword>
<feature type="region of interest" description="Disordered" evidence="6">
    <location>
        <begin position="70"/>
        <end position="98"/>
    </location>
</feature>
<organism evidence="8 9">
    <name type="scientific">Litomosoides sigmodontis</name>
    <name type="common">Filarial nematode worm</name>
    <dbReference type="NCBI Taxonomy" id="42156"/>
    <lineage>
        <taxon>Eukaryota</taxon>
        <taxon>Metazoa</taxon>
        <taxon>Ecdysozoa</taxon>
        <taxon>Nematoda</taxon>
        <taxon>Chromadorea</taxon>
        <taxon>Rhabditida</taxon>
        <taxon>Spirurina</taxon>
        <taxon>Spiruromorpha</taxon>
        <taxon>Filarioidea</taxon>
        <taxon>Onchocercidae</taxon>
        <taxon>Litomosoides</taxon>
    </lineage>
</organism>
<feature type="binding site" evidence="4">
    <location>
        <position position="197"/>
    </location>
    <ligand>
        <name>3'-phosphoadenylyl sulfate</name>
        <dbReference type="ChEBI" id="CHEBI:58339"/>
    </ligand>
</feature>
<dbReference type="STRING" id="42156.A0A3P6V4W7"/>
<keyword evidence="5" id="KW-1015">Disulfide bond</keyword>
<dbReference type="OMA" id="SHWRMER"/>
<evidence type="ECO:0000256" key="6">
    <source>
        <dbReference type="SAM" id="MobiDB-lite"/>
    </source>
</evidence>
<feature type="active site" description="For sulfotransferase activity" evidence="3">
    <location>
        <position position="114"/>
    </location>
</feature>
<name>A0A3P6V4W7_LITSI</name>
<feature type="binding site" evidence="4">
    <location>
        <begin position="114"/>
        <end position="118"/>
    </location>
    <ligand>
        <name>3'-phosphoadenylyl sulfate</name>
        <dbReference type="ChEBI" id="CHEBI:58339"/>
    </ligand>
</feature>
<feature type="domain" description="Sulfotransferase" evidence="7">
    <location>
        <begin position="105"/>
        <end position="230"/>
    </location>
</feature>
<evidence type="ECO:0000256" key="4">
    <source>
        <dbReference type="PIRSR" id="PIRSR637359-2"/>
    </source>
</evidence>
<dbReference type="AlphaFoldDB" id="A0A3P6V4W7"/>
<accession>A0A3P6V4W7</accession>
<feature type="disulfide bond" evidence="5">
    <location>
        <begin position="300"/>
        <end position="311"/>
    </location>
</feature>
<sequence length="323" mass="36986">MREGDGMILSSKTSKLFLIVLEPKYALKMEKSALKITVFTTGCVLVTIVSVINTSLLTVHVSGTHPSVSETPLYGQYDSSESSASTESVPLVAPSPARRKQQRLPQCLIIGVRKGGTRALLDALAIQPYIRVARREMHFFNDNETYNKGSEWYRRQMPHTYPEQVTIEKTPAYFTSQHAPERVHRLNSSMKLILILRDPVIRTISDFTQSSFGLEKNYRAVLNESVAMECRAVTKTSQVLYTKHERNKTKPSFEAEAFLNDTFTININYKPLQKVERFLHIPQSFKSDQLIFNKHKGFYCFRRKDRYTAKCLGNTKDCSRKDQ</sequence>
<evidence type="ECO:0000256" key="2">
    <source>
        <dbReference type="ARBA" id="ARBA00023180"/>
    </source>
</evidence>
<evidence type="ECO:0000259" key="7">
    <source>
        <dbReference type="Pfam" id="PF00685"/>
    </source>
</evidence>
<dbReference type="Pfam" id="PF00685">
    <property type="entry name" value="Sulfotransfer_1"/>
    <property type="match status" value="1"/>
</dbReference>
<evidence type="ECO:0000256" key="3">
    <source>
        <dbReference type="PIRSR" id="PIRSR637359-1"/>
    </source>
</evidence>
<feature type="compositionally biased region" description="Low complexity" evidence="6">
    <location>
        <begin position="79"/>
        <end position="88"/>
    </location>
</feature>
<dbReference type="Gene3D" id="3.40.50.300">
    <property type="entry name" value="P-loop containing nucleotide triphosphate hydrolases"/>
    <property type="match status" value="1"/>
</dbReference>
<dbReference type="InterPro" id="IPR000863">
    <property type="entry name" value="Sulfotransferase_dom"/>
</dbReference>
<dbReference type="EMBL" id="UYRX01000660">
    <property type="protein sequence ID" value="VDK85071.1"/>
    <property type="molecule type" value="Genomic_DNA"/>
</dbReference>
<dbReference type="Proteomes" id="UP000277928">
    <property type="component" value="Unassembled WGS sequence"/>
</dbReference>
<dbReference type="PANTHER" id="PTHR10605:SF65">
    <property type="entry name" value="GH20068P"/>
    <property type="match status" value="1"/>
</dbReference>
<dbReference type="FunFam" id="3.40.50.300:FF:002997">
    <property type="entry name" value="Sulfotransferase"/>
    <property type="match status" value="1"/>
</dbReference>
<dbReference type="OrthoDB" id="411451at2759"/>
<feature type="binding site" evidence="4">
    <location>
        <position position="299"/>
    </location>
    <ligand>
        <name>3'-phosphoadenylyl sulfate</name>
        <dbReference type="ChEBI" id="CHEBI:58339"/>
    </ligand>
</feature>
<evidence type="ECO:0000256" key="1">
    <source>
        <dbReference type="ARBA" id="ARBA00022679"/>
    </source>
</evidence>
<dbReference type="InterPro" id="IPR027417">
    <property type="entry name" value="P-loop_NTPase"/>
</dbReference>
<feature type="binding site" evidence="4">
    <location>
        <position position="205"/>
    </location>
    <ligand>
        <name>3'-phosphoadenylyl sulfate</name>
        <dbReference type="ChEBI" id="CHEBI:58339"/>
    </ligand>
</feature>
<keyword evidence="9" id="KW-1185">Reference proteome</keyword>
<reference evidence="8 9" key="1">
    <citation type="submission" date="2018-08" db="EMBL/GenBank/DDBJ databases">
        <authorList>
            <person name="Laetsch R D."/>
            <person name="Stevens L."/>
            <person name="Kumar S."/>
            <person name="Blaxter L. M."/>
        </authorList>
    </citation>
    <scope>NUCLEOTIDE SEQUENCE [LARGE SCALE GENOMIC DNA]</scope>
</reference>
<keyword evidence="1" id="KW-0808">Transferase</keyword>
<evidence type="ECO:0000256" key="5">
    <source>
        <dbReference type="PIRSR" id="PIRSR637359-3"/>
    </source>
</evidence>
<dbReference type="PANTHER" id="PTHR10605">
    <property type="entry name" value="HEPARAN SULFATE SULFOTRANSFERASE"/>
    <property type="match status" value="1"/>
</dbReference>
<proteinExistence type="predicted"/>
<dbReference type="GO" id="GO:0008467">
    <property type="term" value="F:[heparan sulfate]-glucosamine 3-sulfotransferase activity"/>
    <property type="evidence" value="ECO:0007669"/>
    <property type="project" value="TreeGrafter"/>
</dbReference>
<evidence type="ECO:0000313" key="9">
    <source>
        <dbReference type="Proteomes" id="UP000277928"/>
    </source>
</evidence>
<dbReference type="InterPro" id="IPR037359">
    <property type="entry name" value="NST/OST"/>
</dbReference>
<evidence type="ECO:0000313" key="8">
    <source>
        <dbReference type="EMBL" id="VDK85071.1"/>
    </source>
</evidence>
<protein>
    <recommendedName>
        <fullName evidence="7">Sulfotransferase domain-containing protein</fullName>
    </recommendedName>
</protein>
<dbReference type="SUPFAM" id="SSF52540">
    <property type="entry name" value="P-loop containing nucleoside triphosphate hydrolases"/>
    <property type="match status" value="1"/>
</dbReference>
<gene>
    <name evidence="8" type="ORF">NLS_LOCUS6950</name>
</gene>